<gene>
    <name evidence="1" type="ORF">GCM10022202_27180</name>
</gene>
<dbReference type="SUPFAM" id="SSF55729">
    <property type="entry name" value="Acyl-CoA N-acyltransferases (Nat)"/>
    <property type="match status" value="1"/>
</dbReference>
<sequence length="307" mass="33566">MNVHRVRRIPVHGTVKIEQVSNDPSPVRMDARRSAQRAAERADVTVRSLTSLADCSACEQLLAEVWRTPQDSPPLSADVIRAMSDGGSYAAGAFEGEGGAEHLVGACLAWWSAPQRAELHSHIAGIRGSHHGRAVGYALKLDQRAHALERGVSSVTWTFDPLIARNAHFNIRKLGATASSYLVDHYGRLPDGVNGDDESDRLLARWDLADERTVAACDQGRPQTRWGIPRPMLDIDDDRPVLRGGGGPIVLVCVPRDIEHLRRENPNVARDWRRAVRDVLGGLIDGGAHLVDFDRRLGGYVLETAAA</sequence>
<dbReference type="InterPro" id="IPR016181">
    <property type="entry name" value="Acyl_CoA_acyltransferase"/>
</dbReference>
<protein>
    <recommendedName>
        <fullName evidence="3">GNAT family N-acetyltransferase</fullName>
    </recommendedName>
</protein>
<dbReference type="Proteomes" id="UP001410795">
    <property type="component" value="Unassembled WGS sequence"/>
</dbReference>
<dbReference type="InterPro" id="IPR038764">
    <property type="entry name" value="GNAT_N_AcTrfase_prd"/>
</dbReference>
<dbReference type="PANTHER" id="PTHR41700:SF1">
    <property type="entry name" value="N-ACETYLTRANSFERASE DOMAIN-CONTAINING PROTEIN"/>
    <property type="match status" value="1"/>
</dbReference>
<accession>A0ABP7BMR5</accession>
<organism evidence="1 2">
    <name type="scientific">Microbacterium marinilacus</name>
    <dbReference type="NCBI Taxonomy" id="415209"/>
    <lineage>
        <taxon>Bacteria</taxon>
        <taxon>Bacillati</taxon>
        <taxon>Actinomycetota</taxon>
        <taxon>Actinomycetes</taxon>
        <taxon>Micrococcales</taxon>
        <taxon>Microbacteriaceae</taxon>
        <taxon>Microbacterium</taxon>
    </lineage>
</organism>
<dbReference type="EMBL" id="BAAAYV010000015">
    <property type="protein sequence ID" value="GAA3663855.1"/>
    <property type="molecule type" value="Genomic_DNA"/>
</dbReference>
<name>A0ABP7BMR5_9MICO</name>
<proteinExistence type="predicted"/>
<dbReference type="Gene3D" id="3.40.630.30">
    <property type="match status" value="1"/>
</dbReference>
<dbReference type="PANTHER" id="PTHR41700">
    <property type="entry name" value="GCN5-RELATED N-ACETYLTRANSFERASE"/>
    <property type="match status" value="1"/>
</dbReference>
<evidence type="ECO:0000313" key="1">
    <source>
        <dbReference type="EMBL" id="GAA3663855.1"/>
    </source>
</evidence>
<comment type="caution">
    <text evidence="1">The sequence shown here is derived from an EMBL/GenBank/DDBJ whole genome shotgun (WGS) entry which is preliminary data.</text>
</comment>
<keyword evidence="2" id="KW-1185">Reference proteome</keyword>
<reference evidence="2" key="1">
    <citation type="journal article" date="2019" name="Int. J. Syst. Evol. Microbiol.">
        <title>The Global Catalogue of Microorganisms (GCM) 10K type strain sequencing project: providing services to taxonomists for standard genome sequencing and annotation.</title>
        <authorList>
            <consortium name="The Broad Institute Genomics Platform"/>
            <consortium name="The Broad Institute Genome Sequencing Center for Infectious Disease"/>
            <person name="Wu L."/>
            <person name="Ma J."/>
        </authorList>
    </citation>
    <scope>NUCLEOTIDE SEQUENCE [LARGE SCALE GENOMIC DNA]</scope>
    <source>
        <strain evidence="2">JCM 16546</strain>
    </source>
</reference>
<evidence type="ECO:0008006" key="3">
    <source>
        <dbReference type="Google" id="ProtNLM"/>
    </source>
</evidence>
<evidence type="ECO:0000313" key="2">
    <source>
        <dbReference type="Proteomes" id="UP001410795"/>
    </source>
</evidence>